<dbReference type="NCBIfam" id="TIGR03818">
    <property type="entry name" value="MotA1"/>
    <property type="match status" value="1"/>
</dbReference>
<dbReference type="InterPro" id="IPR022522">
    <property type="entry name" value="Flagellar_motor_stator_MotA"/>
</dbReference>
<evidence type="ECO:0000259" key="14">
    <source>
        <dbReference type="Pfam" id="PF01618"/>
    </source>
</evidence>
<evidence type="ECO:0000256" key="3">
    <source>
        <dbReference type="ARBA" id="ARBA00022448"/>
    </source>
</evidence>
<keyword evidence="8" id="KW-0283">Flagellar rotation</keyword>
<sequence length="283" mass="30641">MLLLIGALVVLGSVAGGYVLSHGNLIMLWQPYEIIIIGGAAFGGFLTANPKHVIIETFKKVPGLLAGSHFNKALFMDLLAMMYDLFNKARKEGIIAIEADIEEPQESPIFSAYPAVVKHETLVEFICDYMRLISSGNMQPHELEALMDAEIETRLHELEEPAHAVGSVADALPGFGIVAAVLGITITMQDIAAPPEVLGHHIAAALVGTFLGILASYGFVGPLSHAMKHEAFEEAKAFECIKACLLANMNGVPPQLSVEFGRKMLLSNVRPSFVELEEHVRSR</sequence>
<comment type="subcellular location">
    <subcellularLocation>
        <location evidence="1">Cell inner membrane</location>
        <topology evidence="1">Multi-pass membrane protein</topology>
    </subcellularLocation>
</comment>
<dbReference type="GO" id="GO:0005886">
    <property type="term" value="C:plasma membrane"/>
    <property type="evidence" value="ECO:0007669"/>
    <property type="project" value="UniProtKB-SubCell"/>
</dbReference>
<keyword evidence="9" id="KW-0375">Hydrogen ion transport</keyword>
<dbReference type="Pfam" id="PF20560">
    <property type="entry name" value="MotA_N"/>
    <property type="match status" value="1"/>
</dbReference>
<reference evidence="17" key="1">
    <citation type="submission" date="2016-10" db="EMBL/GenBank/DDBJ databases">
        <authorList>
            <person name="Varghese N."/>
            <person name="Submissions S."/>
        </authorList>
    </citation>
    <scope>NUCLEOTIDE SEQUENCE [LARGE SCALE GENOMIC DNA]</scope>
    <source>
        <strain evidence="17">DSM 7165</strain>
    </source>
</reference>
<evidence type="ECO:0000256" key="8">
    <source>
        <dbReference type="ARBA" id="ARBA00022779"/>
    </source>
</evidence>
<comment type="similarity">
    <text evidence="2">Belongs to the MotA family.</text>
</comment>
<evidence type="ECO:0000256" key="6">
    <source>
        <dbReference type="ARBA" id="ARBA00022519"/>
    </source>
</evidence>
<dbReference type="InterPro" id="IPR046786">
    <property type="entry name" value="MotA_N"/>
</dbReference>
<dbReference type="RefSeq" id="WP_093308361.1">
    <property type="nucleotide sequence ID" value="NZ_FNYH01000001.1"/>
</dbReference>
<evidence type="ECO:0000256" key="1">
    <source>
        <dbReference type="ARBA" id="ARBA00004429"/>
    </source>
</evidence>
<proteinExistence type="inferred from homology"/>
<accession>A0A1H6QPP7</accession>
<keyword evidence="10 13" id="KW-1133">Transmembrane helix</keyword>
<keyword evidence="17" id="KW-1185">Reference proteome</keyword>
<keyword evidence="12 13" id="KW-0472">Membrane</keyword>
<feature type="domain" description="Motility protein A N-terminal" evidence="15">
    <location>
        <begin position="4"/>
        <end position="93"/>
    </location>
</feature>
<dbReference type="InterPro" id="IPR047055">
    <property type="entry name" value="MotA-like"/>
</dbReference>
<protein>
    <submittedName>
        <fullName evidence="16">Chemotaxis protein MotA</fullName>
    </submittedName>
</protein>
<evidence type="ECO:0000256" key="2">
    <source>
        <dbReference type="ARBA" id="ARBA00008038"/>
    </source>
</evidence>
<dbReference type="AlphaFoldDB" id="A0A1H6QPP7"/>
<evidence type="ECO:0000256" key="7">
    <source>
        <dbReference type="ARBA" id="ARBA00022692"/>
    </source>
</evidence>
<gene>
    <name evidence="16" type="ORF">SAMN05421831_101386</name>
</gene>
<evidence type="ECO:0000256" key="4">
    <source>
        <dbReference type="ARBA" id="ARBA00022475"/>
    </source>
</evidence>
<dbReference type="GO" id="GO:1902600">
    <property type="term" value="P:proton transmembrane transport"/>
    <property type="evidence" value="ECO:0007669"/>
    <property type="project" value="UniProtKB-KW"/>
</dbReference>
<evidence type="ECO:0000256" key="5">
    <source>
        <dbReference type="ARBA" id="ARBA00022500"/>
    </source>
</evidence>
<name>A0A1H6QPP7_9GAMM</name>
<dbReference type="GO" id="GO:0071978">
    <property type="term" value="P:bacterial-type flagellum-dependent swarming motility"/>
    <property type="evidence" value="ECO:0007669"/>
    <property type="project" value="InterPro"/>
</dbReference>
<evidence type="ECO:0000256" key="11">
    <source>
        <dbReference type="ARBA" id="ARBA00023065"/>
    </source>
</evidence>
<keyword evidence="7 13" id="KW-0812">Transmembrane</keyword>
<dbReference type="Proteomes" id="UP000242999">
    <property type="component" value="Unassembled WGS sequence"/>
</dbReference>
<evidence type="ECO:0000256" key="12">
    <source>
        <dbReference type="ARBA" id="ARBA00023136"/>
    </source>
</evidence>
<dbReference type="InterPro" id="IPR000540">
    <property type="entry name" value="Flag_MotA_CS"/>
</dbReference>
<keyword evidence="11" id="KW-0406">Ion transport</keyword>
<evidence type="ECO:0000259" key="15">
    <source>
        <dbReference type="Pfam" id="PF20560"/>
    </source>
</evidence>
<keyword evidence="3" id="KW-0813">Transport</keyword>
<keyword evidence="6" id="KW-0997">Cell inner membrane</keyword>
<feature type="transmembrane region" description="Helical" evidence="13">
    <location>
        <begin position="198"/>
        <end position="220"/>
    </location>
</feature>
<organism evidence="16 17">
    <name type="scientific">Allopseudospirillum japonicum</name>
    <dbReference type="NCBI Taxonomy" id="64971"/>
    <lineage>
        <taxon>Bacteria</taxon>
        <taxon>Pseudomonadati</taxon>
        <taxon>Pseudomonadota</taxon>
        <taxon>Gammaproteobacteria</taxon>
        <taxon>Oceanospirillales</taxon>
        <taxon>Oceanospirillaceae</taxon>
        <taxon>Allopseudospirillum</taxon>
    </lineage>
</organism>
<evidence type="ECO:0000256" key="9">
    <source>
        <dbReference type="ARBA" id="ARBA00022781"/>
    </source>
</evidence>
<dbReference type="PANTHER" id="PTHR30433:SF4">
    <property type="entry name" value="MOTILITY PROTEIN A"/>
    <property type="match status" value="1"/>
</dbReference>
<feature type="domain" description="MotA/TolQ/ExbB proton channel" evidence="14">
    <location>
        <begin position="135"/>
        <end position="238"/>
    </location>
</feature>
<dbReference type="STRING" id="64971.SAMN05421831_101386"/>
<dbReference type="EMBL" id="FNYH01000001">
    <property type="protein sequence ID" value="SEI41420.1"/>
    <property type="molecule type" value="Genomic_DNA"/>
</dbReference>
<feature type="transmembrane region" description="Helical" evidence="13">
    <location>
        <begin position="164"/>
        <end position="186"/>
    </location>
</feature>
<dbReference type="GO" id="GO:0006935">
    <property type="term" value="P:chemotaxis"/>
    <property type="evidence" value="ECO:0007669"/>
    <property type="project" value="UniProtKB-KW"/>
</dbReference>
<dbReference type="OrthoDB" id="9782603at2"/>
<evidence type="ECO:0000256" key="13">
    <source>
        <dbReference type="SAM" id="Phobius"/>
    </source>
</evidence>
<dbReference type="PROSITE" id="PS01307">
    <property type="entry name" value="MOTA"/>
    <property type="match status" value="1"/>
</dbReference>
<dbReference type="InterPro" id="IPR002898">
    <property type="entry name" value="MotA_ExbB_proton_chnl"/>
</dbReference>
<evidence type="ECO:0000256" key="10">
    <source>
        <dbReference type="ARBA" id="ARBA00022989"/>
    </source>
</evidence>
<feature type="transmembrane region" description="Helical" evidence="13">
    <location>
        <begin position="27"/>
        <end position="48"/>
    </location>
</feature>
<evidence type="ECO:0000313" key="17">
    <source>
        <dbReference type="Proteomes" id="UP000242999"/>
    </source>
</evidence>
<keyword evidence="4" id="KW-1003">Cell membrane</keyword>
<dbReference type="PANTHER" id="PTHR30433">
    <property type="entry name" value="CHEMOTAXIS PROTEIN MOTA"/>
    <property type="match status" value="1"/>
</dbReference>
<evidence type="ECO:0000313" key="16">
    <source>
        <dbReference type="EMBL" id="SEI41420.1"/>
    </source>
</evidence>
<dbReference type="Pfam" id="PF01618">
    <property type="entry name" value="MotA_ExbB"/>
    <property type="match status" value="1"/>
</dbReference>
<keyword evidence="5" id="KW-0145">Chemotaxis</keyword>